<dbReference type="CDD" id="cd08894">
    <property type="entry name" value="SRPBCC_CalC_Aha1-like_1"/>
    <property type="match status" value="1"/>
</dbReference>
<evidence type="ECO:0000259" key="2">
    <source>
        <dbReference type="Pfam" id="PF08327"/>
    </source>
</evidence>
<feature type="domain" description="Activator of Hsp90 ATPase homologue 1/2-like C-terminal" evidence="2">
    <location>
        <begin position="28"/>
        <end position="162"/>
    </location>
</feature>
<accession>A0A0R3MF15</accession>
<dbReference type="EMBL" id="LLYA01000192">
    <property type="protein sequence ID" value="KRR18855.1"/>
    <property type="molecule type" value="Genomic_DNA"/>
</dbReference>
<dbReference type="InterPro" id="IPR013538">
    <property type="entry name" value="ASHA1/2-like_C"/>
</dbReference>
<gene>
    <name evidence="3" type="ORF">CQ13_10515</name>
</gene>
<dbReference type="Proteomes" id="UP000052023">
    <property type="component" value="Unassembled WGS sequence"/>
</dbReference>
<evidence type="ECO:0000313" key="3">
    <source>
        <dbReference type="EMBL" id="KRR18855.1"/>
    </source>
</evidence>
<name>A0A0R3MF15_9BRAD</name>
<dbReference type="Gene3D" id="3.30.530.20">
    <property type="match status" value="1"/>
</dbReference>
<dbReference type="SUPFAM" id="SSF55961">
    <property type="entry name" value="Bet v1-like"/>
    <property type="match status" value="1"/>
</dbReference>
<sequence>MPANASQNETSLSTWALDREIVLSRVINAPRELVFSAWVDPRHLPQWFGPAGFRVETKSMDIRVNGEWRFDMIAPDGKRYTNRMQFRRIERPHLIEIDHGADKDNDPGIFRTTITFDEQSDGKTVITLRQLHPTKVQRDAGIGFGAVEFGYQTLEKLAQHVERSSAT</sequence>
<protein>
    <submittedName>
        <fullName evidence="3">ATPase</fullName>
    </submittedName>
</protein>
<keyword evidence="4" id="KW-1185">Reference proteome</keyword>
<evidence type="ECO:0000313" key="4">
    <source>
        <dbReference type="Proteomes" id="UP000052023"/>
    </source>
</evidence>
<organism evidence="3 4">
    <name type="scientific">Bradyrhizobium retamae</name>
    <dbReference type="NCBI Taxonomy" id="1300035"/>
    <lineage>
        <taxon>Bacteria</taxon>
        <taxon>Pseudomonadati</taxon>
        <taxon>Pseudomonadota</taxon>
        <taxon>Alphaproteobacteria</taxon>
        <taxon>Hyphomicrobiales</taxon>
        <taxon>Nitrobacteraceae</taxon>
        <taxon>Bradyrhizobium</taxon>
    </lineage>
</organism>
<dbReference type="AlphaFoldDB" id="A0A0R3MF15"/>
<proteinExistence type="inferred from homology"/>
<dbReference type="Pfam" id="PF08327">
    <property type="entry name" value="AHSA1"/>
    <property type="match status" value="1"/>
</dbReference>
<dbReference type="RefSeq" id="WP_057847041.1">
    <property type="nucleotide sequence ID" value="NZ_LLYA01000192.1"/>
</dbReference>
<evidence type="ECO:0000256" key="1">
    <source>
        <dbReference type="ARBA" id="ARBA00006817"/>
    </source>
</evidence>
<dbReference type="InterPro" id="IPR023393">
    <property type="entry name" value="START-like_dom_sf"/>
</dbReference>
<comment type="similarity">
    <text evidence="1">Belongs to the AHA1 family.</text>
</comment>
<reference evidence="3 4" key="1">
    <citation type="submission" date="2014-03" db="EMBL/GenBank/DDBJ databases">
        <title>Bradyrhizobium valentinum sp. nov., isolated from effective nodules of Lupinus mariae-josephae, a lupine endemic of basic-lime soils in Eastern Spain.</title>
        <authorList>
            <person name="Duran D."/>
            <person name="Rey L."/>
            <person name="Navarro A."/>
            <person name="Busquets A."/>
            <person name="Imperial J."/>
            <person name="Ruiz-Argueso T."/>
        </authorList>
    </citation>
    <scope>NUCLEOTIDE SEQUENCE [LARGE SCALE GENOMIC DNA]</scope>
    <source>
        <strain evidence="3 4">Ro19</strain>
    </source>
</reference>
<dbReference type="OrthoDB" id="9805228at2"/>
<comment type="caution">
    <text evidence="3">The sequence shown here is derived from an EMBL/GenBank/DDBJ whole genome shotgun (WGS) entry which is preliminary data.</text>
</comment>